<accession>A0ABT2A2H9</accession>
<sequence>MQKNKTLKGLLAVSAVAAMFSTFGVQAQTSVSSSPSQTGTSSTNPNQAGKTTKEGTMDNTNSTGMENRGNASGMSATGASASGQSGASGAAGASASSAKLSSGDEKALKDMAMSDMAEVATGKLAQSKGQSAEVKAFGQQMIDDHGAALTKVQAVAQAKGVTLPTDLDAKHKAMSAKLEKLSGAEFDKVYMAQAGVKDHTDTHKKLVADAKKIKDPDVKALADQHMPVVEQHLKSAQQMHSAKSGTAAGK</sequence>
<dbReference type="Proteomes" id="UP001205560">
    <property type="component" value="Unassembled WGS sequence"/>
</dbReference>
<comment type="caution">
    <text evidence="4">The sequence shown here is derived from an EMBL/GenBank/DDBJ whole genome shotgun (WGS) entry which is preliminary data.</text>
</comment>
<keyword evidence="2" id="KW-0732">Signal</keyword>
<keyword evidence="5" id="KW-1185">Reference proteome</keyword>
<dbReference type="Pfam" id="PF13628">
    <property type="entry name" value="DUF4142"/>
    <property type="match status" value="1"/>
</dbReference>
<name>A0ABT2A2H9_9BURK</name>
<dbReference type="EMBL" id="JANUGX010000002">
    <property type="protein sequence ID" value="MCS0588060.1"/>
    <property type="molecule type" value="Genomic_DNA"/>
</dbReference>
<evidence type="ECO:0000256" key="1">
    <source>
        <dbReference type="SAM" id="MobiDB-lite"/>
    </source>
</evidence>
<dbReference type="InterPro" id="IPR012347">
    <property type="entry name" value="Ferritin-like"/>
</dbReference>
<organism evidence="4 5">
    <name type="scientific">Massilia norwichensis</name>
    <dbReference type="NCBI Taxonomy" id="1442366"/>
    <lineage>
        <taxon>Bacteria</taxon>
        <taxon>Pseudomonadati</taxon>
        <taxon>Pseudomonadota</taxon>
        <taxon>Betaproteobacteria</taxon>
        <taxon>Burkholderiales</taxon>
        <taxon>Oxalobacteraceae</taxon>
        <taxon>Telluria group</taxon>
        <taxon>Massilia</taxon>
    </lineage>
</organism>
<reference evidence="4 5" key="1">
    <citation type="submission" date="2022-08" db="EMBL/GenBank/DDBJ databases">
        <title>Reclassification of Massilia species as members of the genera Telluria, Duganella, Pseudoduganella, Mokoshia gen. nov. and Zemynaea gen. nov. using orthogonal and non-orthogonal genome-based approaches.</title>
        <authorList>
            <person name="Bowman J.P."/>
        </authorList>
    </citation>
    <scope>NUCLEOTIDE SEQUENCE [LARGE SCALE GENOMIC DNA]</scope>
    <source>
        <strain evidence="4 5">LMG 28164</strain>
    </source>
</reference>
<evidence type="ECO:0000259" key="3">
    <source>
        <dbReference type="Pfam" id="PF13628"/>
    </source>
</evidence>
<feature type="compositionally biased region" description="Low complexity" evidence="1">
    <location>
        <begin position="26"/>
        <end position="47"/>
    </location>
</feature>
<feature type="chain" id="PRO_5045446434" evidence="2">
    <location>
        <begin position="28"/>
        <end position="250"/>
    </location>
</feature>
<protein>
    <submittedName>
        <fullName evidence="4">DUF4142 domain-containing protein</fullName>
    </submittedName>
</protein>
<evidence type="ECO:0000313" key="5">
    <source>
        <dbReference type="Proteomes" id="UP001205560"/>
    </source>
</evidence>
<gene>
    <name evidence="4" type="ORF">NX782_02445</name>
</gene>
<evidence type="ECO:0000256" key="2">
    <source>
        <dbReference type="SAM" id="SignalP"/>
    </source>
</evidence>
<evidence type="ECO:0000313" key="4">
    <source>
        <dbReference type="EMBL" id="MCS0588060.1"/>
    </source>
</evidence>
<dbReference type="PANTHER" id="PTHR38593">
    <property type="entry name" value="BLR2558 PROTEIN"/>
    <property type="match status" value="1"/>
</dbReference>
<proteinExistence type="predicted"/>
<dbReference type="PANTHER" id="PTHR38593:SF1">
    <property type="entry name" value="BLR2558 PROTEIN"/>
    <property type="match status" value="1"/>
</dbReference>
<dbReference type="RefSeq" id="WP_258843907.1">
    <property type="nucleotide sequence ID" value="NZ_JANUGX010000002.1"/>
</dbReference>
<feature type="domain" description="DUF4142" evidence="3">
    <location>
        <begin position="104"/>
        <end position="239"/>
    </location>
</feature>
<dbReference type="Gene3D" id="1.20.1260.10">
    <property type="match status" value="1"/>
</dbReference>
<dbReference type="InterPro" id="IPR025419">
    <property type="entry name" value="DUF4142"/>
</dbReference>
<feature type="compositionally biased region" description="Low complexity" evidence="1">
    <location>
        <begin position="69"/>
        <end position="101"/>
    </location>
</feature>
<feature type="region of interest" description="Disordered" evidence="1">
    <location>
        <begin position="26"/>
        <end position="101"/>
    </location>
</feature>
<feature type="signal peptide" evidence="2">
    <location>
        <begin position="1"/>
        <end position="27"/>
    </location>
</feature>